<dbReference type="Gene3D" id="3.40.50.720">
    <property type="entry name" value="NAD(P)-binding Rossmann-like Domain"/>
    <property type="match status" value="2"/>
</dbReference>
<dbReference type="SUPFAM" id="SSF55347">
    <property type="entry name" value="Glyceraldehyde-3-phosphate dehydrogenase-like, C-terminal domain"/>
    <property type="match status" value="1"/>
</dbReference>
<evidence type="ECO:0000259" key="3">
    <source>
        <dbReference type="Pfam" id="PF16653"/>
    </source>
</evidence>
<sequence length="385" mass="42032">MARIHWLGAGLSSVPGIRRLIQEGRTITLWNRTVAKAERAVNGLEGDFDVKAFSLDALAEAVQGGDVVVSMLPATMHIAVAELCLDKGVNFVSSSYISPEMSALGDKAKAANLVFVNEVGLDPGLDHLLAHLLMADYKGSAAFDASNSHDFRSYCGGFPAIANDFRYKFSWSPLGVLKALKSPAQSILGGDVVQTQKPWDAIADFEVTFPSGSETFQSYPNRDSLPFLDDYGFDKDWNMNTFVRGTLRLNGWSDAWADIFNFVENEIAGPDGEEKLTELSEELWNNHSYDEGEPDRVVLVVDMKASKDGRAVWHKSYALDARGNDDASAMARLVSIPVSLAIEAVLDGKMEAGVQAAPSNPAIIENWFAELSKYGDDFHLTDNLV</sequence>
<dbReference type="InterPro" id="IPR051168">
    <property type="entry name" value="AASS"/>
</dbReference>
<dbReference type="Pfam" id="PF16653">
    <property type="entry name" value="Sacchrp_dh_C"/>
    <property type="match status" value="1"/>
</dbReference>
<evidence type="ECO:0000259" key="2">
    <source>
        <dbReference type="Pfam" id="PF03435"/>
    </source>
</evidence>
<dbReference type="Proteomes" id="UP000219439">
    <property type="component" value="Unassembled WGS sequence"/>
</dbReference>
<protein>
    <submittedName>
        <fullName evidence="4">Saccharopine dehydrogenase (NADP+, L-glutamate forming)</fullName>
    </submittedName>
</protein>
<reference evidence="4 5" key="1">
    <citation type="submission" date="2017-09" db="EMBL/GenBank/DDBJ databases">
        <authorList>
            <person name="Ehlers B."/>
            <person name="Leendertz F.H."/>
        </authorList>
    </citation>
    <scope>NUCLEOTIDE SEQUENCE [LARGE SCALE GENOMIC DNA]</scope>
    <source>
        <strain evidence="4 5">DSM 18289</strain>
    </source>
</reference>
<dbReference type="Gene3D" id="1.10.1870.10">
    <property type="entry name" value="Domain 3, Saccharopine reductase"/>
    <property type="match status" value="1"/>
</dbReference>
<keyword evidence="5" id="KW-1185">Reference proteome</keyword>
<proteinExistence type="predicted"/>
<evidence type="ECO:0000313" key="4">
    <source>
        <dbReference type="EMBL" id="SNZ07485.1"/>
    </source>
</evidence>
<dbReference type="PANTHER" id="PTHR11133:SF22">
    <property type="entry name" value="ALPHA-AMINOADIPIC SEMIALDEHYDE SYNTHASE, MITOCHONDRIAL"/>
    <property type="match status" value="1"/>
</dbReference>
<dbReference type="PANTHER" id="PTHR11133">
    <property type="entry name" value="SACCHAROPINE DEHYDROGENASE"/>
    <property type="match status" value="1"/>
</dbReference>
<dbReference type="RefSeq" id="WP_097152264.1">
    <property type="nucleotide sequence ID" value="NZ_OBEL01000001.1"/>
</dbReference>
<feature type="domain" description="Saccharopine dehydrogenase-like C-terminal" evidence="3">
    <location>
        <begin position="120"/>
        <end position="375"/>
    </location>
</feature>
<dbReference type="InterPro" id="IPR032095">
    <property type="entry name" value="Sacchrp_dh-like_C"/>
</dbReference>
<evidence type="ECO:0000313" key="5">
    <source>
        <dbReference type="Proteomes" id="UP000219439"/>
    </source>
</evidence>
<keyword evidence="1" id="KW-0560">Oxidoreductase</keyword>
<feature type="domain" description="Saccharopine dehydrogenase NADP binding" evidence="2">
    <location>
        <begin position="4"/>
        <end position="115"/>
    </location>
</feature>
<gene>
    <name evidence="4" type="ORF">SAMN06265368_1011</name>
</gene>
<dbReference type="SUPFAM" id="SSF51735">
    <property type="entry name" value="NAD(P)-binding Rossmann-fold domains"/>
    <property type="match status" value="1"/>
</dbReference>
<accession>A0A285NDF2</accession>
<dbReference type="EMBL" id="OBEL01000001">
    <property type="protein sequence ID" value="SNZ07485.1"/>
    <property type="molecule type" value="Genomic_DNA"/>
</dbReference>
<dbReference type="AlphaFoldDB" id="A0A285NDF2"/>
<name>A0A285NDF2_9HYPH</name>
<dbReference type="InterPro" id="IPR005097">
    <property type="entry name" value="Sacchrp_dh_NADP-bd"/>
</dbReference>
<dbReference type="Pfam" id="PF03435">
    <property type="entry name" value="Sacchrp_dh_NADP"/>
    <property type="match status" value="1"/>
</dbReference>
<dbReference type="GO" id="GO:0005737">
    <property type="term" value="C:cytoplasm"/>
    <property type="evidence" value="ECO:0007669"/>
    <property type="project" value="TreeGrafter"/>
</dbReference>
<dbReference type="Gene3D" id="3.30.360.10">
    <property type="entry name" value="Dihydrodipicolinate Reductase, domain 2"/>
    <property type="match status" value="2"/>
</dbReference>
<dbReference type="OrthoDB" id="973788at2"/>
<dbReference type="GO" id="GO:0004753">
    <property type="term" value="F:saccharopine dehydrogenase activity"/>
    <property type="evidence" value="ECO:0007669"/>
    <property type="project" value="TreeGrafter"/>
</dbReference>
<evidence type="ECO:0000256" key="1">
    <source>
        <dbReference type="ARBA" id="ARBA00023002"/>
    </source>
</evidence>
<organism evidence="4 5">
    <name type="scientific">Cohaesibacter gelatinilyticus</name>
    <dbReference type="NCBI Taxonomy" id="372072"/>
    <lineage>
        <taxon>Bacteria</taxon>
        <taxon>Pseudomonadati</taxon>
        <taxon>Pseudomonadota</taxon>
        <taxon>Alphaproteobacteria</taxon>
        <taxon>Hyphomicrobiales</taxon>
        <taxon>Cohaesibacteraceae</taxon>
    </lineage>
</organism>
<dbReference type="InterPro" id="IPR036291">
    <property type="entry name" value="NAD(P)-bd_dom_sf"/>
</dbReference>
<dbReference type="GO" id="GO:0019878">
    <property type="term" value="P:lysine biosynthetic process via aminoadipic acid"/>
    <property type="evidence" value="ECO:0007669"/>
    <property type="project" value="TreeGrafter"/>
</dbReference>